<dbReference type="Gene3D" id="3.20.20.370">
    <property type="entry name" value="Glycoside hydrolase/deacetylase"/>
    <property type="match status" value="1"/>
</dbReference>
<dbReference type="Pfam" id="PF03746">
    <property type="entry name" value="LamB_YcsF"/>
    <property type="match status" value="1"/>
</dbReference>
<dbReference type="EMBL" id="SOBW01000008">
    <property type="protein sequence ID" value="TDU39870.1"/>
    <property type="molecule type" value="Genomic_DNA"/>
</dbReference>
<dbReference type="RefSeq" id="WP_133757922.1">
    <property type="nucleotide sequence ID" value="NZ_SOBW01000008.1"/>
</dbReference>
<accession>A0A4R7Q0C9</accession>
<keyword evidence="1" id="KW-0175">Coiled coil</keyword>
<sequence>MKRKTIDINADVGEGLNNEGQLMPFLSSCNIACGGHAGDAQTMQSVIALAKENKVKIGAHPSFPDKENFGRISMDLDDATLLKSLINQVQELIKHLEAQNESLNHIKPHGALYNLANTDARYAKVVVDLMKQFDNTVKLYAPYQSHVAELAIQESIPMVFEAFADRAYNEDLTLVSRSDTRALLTDSNQVCQQVLDMVLRKEVKTITGKTVSLKAETVCIHGDHPNAEAHLKKLTECLLQNHVAII</sequence>
<evidence type="ECO:0000256" key="1">
    <source>
        <dbReference type="SAM" id="Coils"/>
    </source>
</evidence>
<dbReference type="CDD" id="cd10801">
    <property type="entry name" value="LamB_YcsF_like_1"/>
    <property type="match status" value="1"/>
</dbReference>
<dbReference type="PANTHER" id="PTHR30292:SF0">
    <property type="entry name" value="5-OXOPROLINASE SUBUNIT A"/>
    <property type="match status" value="1"/>
</dbReference>
<comment type="caution">
    <text evidence="2">The sequence shown here is derived from an EMBL/GenBank/DDBJ whole genome shotgun (WGS) entry which is preliminary data.</text>
</comment>
<dbReference type="SUPFAM" id="SSF88713">
    <property type="entry name" value="Glycoside hydrolase/deacetylase"/>
    <property type="match status" value="1"/>
</dbReference>
<dbReference type="GO" id="GO:0005975">
    <property type="term" value="P:carbohydrate metabolic process"/>
    <property type="evidence" value="ECO:0007669"/>
    <property type="project" value="InterPro"/>
</dbReference>
<dbReference type="PANTHER" id="PTHR30292">
    <property type="entry name" value="UNCHARACTERIZED PROTEIN YBGL-RELATED"/>
    <property type="match status" value="1"/>
</dbReference>
<name>A0A4R7Q0C9_9FLAO</name>
<reference evidence="2 3" key="1">
    <citation type="submission" date="2019-03" db="EMBL/GenBank/DDBJ databases">
        <title>Genomic Encyclopedia of Archaeal and Bacterial Type Strains, Phase II (KMG-II): from individual species to whole genera.</title>
        <authorList>
            <person name="Goeker M."/>
        </authorList>
    </citation>
    <scope>NUCLEOTIDE SEQUENCE [LARGE SCALE GENOMIC DNA]</scope>
    <source>
        <strain evidence="2 3">DSM 28135</strain>
    </source>
</reference>
<feature type="coiled-coil region" evidence="1">
    <location>
        <begin position="79"/>
        <end position="106"/>
    </location>
</feature>
<dbReference type="AlphaFoldDB" id="A0A4R7Q0C9"/>
<proteinExistence type="predicted"/>
<dbReference type="Proteomes" id="UP000294689">
    <property type="component" value="Unassembled WGS sequence"/>
</dbReference>
<protein>
    <submittedName>
        <fullName evidence="2">UPF0271 protein</fullName>
    </submittedName>
</protein>
<gene>
    <name evidence="2" type="ORF">BXY82_1905</name>
</gene>
<dbReference type="NCBIfam" id="NF003816">
    <property type="entry name" value="PRK05406.1-5"/>
    <property type="match status" value="1"/>
</dbReference>
<dbReference type="NCBIfam" id="NF003814">
    <property type="entry name" value="PRK05406.1-3"/>
    <property type="match status" value="1"/>
</dbReference>
<dbReference type="InterPro" id="IPR011330">
    <property type="entry name" value="Glyco_hydro/deAcase_b/a-brl"/>
</dbReference>
<evidence type="ECO:0000313" key="3">
    <source>
        <dbReference type="Proteomes" id="UP000294689"/>
    </source>
</evidence>
<keyword evidence="3" id="KW-1185">Reference proteome</keyword>
<dbReference type="InterPro" id="IPR005501">
    <property type="entry name" value="LamB/YcsF/PxpA-like"/>
</dbReference>
<evidence type="ECO:0000313" key="2">
    <source>
        <dbReference type="EMBL" id="TDU39870.1"/>
    </source>
</evidence>
<dbReference type="OrthoDB" id="9773478at2"/>
<organism evidence="2 3">
    <name type="scientific">Gelidibacter sediminis</name>
    <dbReference type="NCBI Taxonomy" id="1608710"/>
    <lineage>
        <taxon>Bacteria</taxon>
        <taxon>Pseudomonadati</taxon>
        <taxon>Bacteroidota</taxon>
        <taxon>Flavobacteriia</taxon>
        <taxon>Flavobacteriales</taxon>
        <taxon>Flavobacteriaceae</taxon>
        <taxon>Gelidibacter</taxon>
    </lineage>
</organism>